<reference evidence="2 3" key="1">
    <citation type="journal article" date="2016" name="Sci. Rep.">
        <title>Metabolic traits of an uncultured archaeal lineage -MSBL1- from brine pools of the Red Sea.</title>
        <authorList>
            <person name="Mwirichia R."/>
            <person name="Alam I."/>
            <person name="Rashid M."/>
            <person name="Vinu M."/>
            <person name="Ba-Alawi W."/>
            <person name="Anthony Kamau A."/>
            <person name="Kamanda Ngugi D."/>
            <person name="Goker M."/>
            <person name="Klenk H.P."/>
            <person name="Bajic V."/>
            <person name="Stingl U."/>
        </authorList>
    </citation>
    <scope>NUCLEOTIDE SEQUENCE [LARGE SCALE GENOMIC DNA]</scope>
    <source>
        <strain evidence="2">SCGC-AAA382F02</strain>
    </source>
</reference>
<name>A0A133VIG4_9EURY</name>
<feature type="coiled-coil region" evidence="1">
    <location>
        <begin position="3"/>
        <end position="76"/>
    </location>
</feature>
<feature type="coiled-coil region" evidence="1">
    <location>
        <begin position="313"/>
        <end position="428"/>
    </location>
</feature>
<keyword evidence="1" id="KW-0175">Coiled coil</keyword>
<feature type="coiled-coil region" evidence="1">
    <location>
        <begin position="170"/>
        <end position="257"/>
    </location>
</feature>
<dbReference type="EMBL" id="LHYG01000011">
    <property type="protein sequence ID" value="KXB06200.1"/>
    <property type="molecule type" value="Genomic_DNA"/>
</dbReference>
<keyword evidence="3" id="KW-1185">Reference proteome</keyword>
<evidence type="ECO:0000313" key="2">
    <source>
        <dbReference type="EMBL" id="KXB06200.1"/>
    </source>
</evidence>
<sequence length="436" mass="51445">MVFEKLKKALTGEEKEKKEVKIEEISIDEARDRAENKKGQFVQDVEKGVEDTLRKISNLQNKIENLNKNLSDAESGEEVHPNLYKSANQAKSLFVKKVDKAIGKINVPSEPDWNELIDFNRSLQNEINLLKNADVSHGQQVSALFGDQISRFRRLVERLSTLSAELNTTLRKTKIDINDLNEFLNNLTERDDLLEEKERLKEKLEGLRDKKEEIEEEYEKKEDSLESLKRSERFDELERIKKKRKRLGQEKERVRKEIDSTISDITRPLRKMDKMIERDDHMVGKQVLEALEAYLDDPVQAVLSEKENLPKFKKMLQELKDLLEGKMKLSERERRKRLEEVQDILENKNITQLRKRYFEIEDEREELKNKIESSSLLEKKENIENSLYHKKSELNSVEDKIEYIEEELSNLEKQVENKEEKIQESAKSLFSAELKD</sequence>
<comment type="caution">
    <text evidence="2">The sequence shown here is derived from an EMBL/GenBank/DDBJ whole genome shotgun (WGS) entry which is preliminary data.</text>
</comment>
<protein>
    <submittedName>
        <fullName evidence="2">Uncharacterized protein</fullName>
    </submittedName>
</protein>
<accession>A0A133VIG4</accession>
<proteinExistence type="predicted"/>
<dbReference type="AlphaFoldDB" id="A0A133VIG4"/>
<evidence type="ECO:0000256" key="1">
    <source>
        <dbReference type="SAM" id="Coils"/>
    </source>
</evidence>
<dbReference type="Proteomes" id="UP000070491">
    <property type="component" value="Unassembled WGS sequence"/>
</dbReference>
<organism evidence="2 3">
    <name type="scientific">candidate division MSBL1 archaeon SCGC-AAA382F02</name>
    <dbReference type="NCBI Taxonomy" id="1698282"/>
    <lineage>
        <taxon>Archaea</taxon>
        <taxon>Methanobacteriati</taxon>
        <taxon>Methanobacteriota</taxon>
        <taxon>candidate division MSBL1</taxon>
    </lineage>
</organism>
<gene>
    <name evidence="2" type="ORF">AKJ53_01090</name>
</gene>
<evidence type="ECO:0000313" key="3">
    <source>
        <dbReference type="Proteomes" id="UP000070491"/>
    </source>
</evidence>